<keyword evidence="1" id="KW-1133">Transmembrane helix</keyword>
<sequence length="193" mass="21716">MNKIIPDLNPKNLFKAIFTLYMLVGMHFNMEHVGGYGLYLPFNIIGWMFVSLLIGLGFWQIGKSGKISFSQFHCLCWIGFGLMCLPLLYPNNEYADFAVMRLLGLSGGLLLYLSFQQYQFTRKECYWFLYVILGSVLIQIFLSVSGPLLSTVNFLGITLDSPFGALAQKNIIATFFATGTVISLFLLLNDQSA</sequence>
<dbReference type="EMBL" id="UINC01169383">
    <property type="protein sequence ID" value="SVD72894.1"/>
    <property type="molecule type" value="Genomic_DNA"/>
</dbReference>
<feature type="transmembrane region" description="Helical" evidence="1">
    <location>
        <begin position="95"/>
        <end position="115"/>
    </location>
</feature>
<feature type="transmembrane region" description="Helical" evidence="1">
    <location>
        <begin position="36"/>
        <end position="59"/>
    </location>
</feature>
<feature type="transmembrane region" description="Helical" evidence="1">
    <location>
        <begin position="12"/>
        <end position="30"/>
    </location>
</feature>
<feature type="transmembrane region" description="Helical" evidence="1">
    <location>
        <begin position="127"/>
        <end position="150"/>
    </location>
</feature>
<protein>
    <submittedName>
        <fullName evidence="2">Uncharacterized protein</fullName>
    </submittedName>
</protein>
<feature type="transmembrane region" description="Helical" evidence="1">
    <location>
        <begin position="71"/>
        <end position="89"/>
    </location>
</feature>
<feature type="transmembrane region" description="Helical" evidence="1">
    <location>
        <begin position="170"/>
        <end position="188"/>
    </location>
</feature>
<dbReference type="AlphaFoldDB" id="A0A382XPU3"/>
<proteinExistence type="predicted"/>
<evidence type="ECO:0000313" key="2">
    <source>
        <dbReference type="EMBL" id="SVD72894.1"/>
    </source>
</evidence>
<feature type="non-terminal residue" evidence="2">
    <location>
        <position position="193"/>
    </location>
</feature>
<gene>
    <name evidence="2" type="ORF">METZ01_LOCUS425748</name>
</gene>
<keyword evidence="1" id="KW-0472">Membrane</keyword>
<organism evidence="2">
    <name type="scientific">marine metagenome</name>
    <dbReference type="NCBI Taxonomy" id="408172"/>
    <lineage>
        <taxon>unclassified sequences</taxon>
        <taxon>metagenomes</taxon>
        <taxon>ecological metagenomes</taxon>
    </lineage>
</organism>
<accession>A0A382XPU3</accession>
<name>A0A382XPU3_9ZZZZ</name>
<keyword evidence="1" id="KW-0812">Transmembrane</keyword>
<evidence type="ECO:0000256" key="1">
    <source>
        <dbReference type="SAM" id="Phobius"/>
    </source>
</evidence>
<reference evidence="2" key="1">
    <citation type="submission" date="2018-05" db="EMBL/GenBank/DDBJ databases">
        <authorList>
            <person name="Lanie J.A."/>
            <person name="Ng W.-L."/>
            <person name="Kazmierczak K.M."/>
            <person name="Andrzejewski T.M."/>
            <person name="Davidsen T.M."/>
            <person name="Wayne K.J."/>
            <person name="Tettelin H."/>
            <person name="Glass J.I."/>
            <person name="Rusch D."/>
            <person name="Podicherti R."/>
            <person name="Tsui H.-C.T."/>
            <person name="Winkler M.E."/>
        </authorList>
    </citation>
    <scope>NUCLEOTIDE SEQUENCE</scope>
</reference>